<name>A0ABT7BHL4_9CYAN</name>
<dbReference type="RefSeq" id="WP_283761994.1">
    <property type="nucleotide sequence ID" value="NZ_JAQPOK010000062.1"/>
</dbReference>
<organism evidence="1 2">
    <name type="scientific">Roseofilum halophilum BLCC-M91</name>
    <dbReference type="NCBI Taxonomy" id="3022259"/>
    <lineage>
        <taxon>Bacteria</taxon>
        <taxon>Bacillati</taxon>
        <taxon>Cyanobacteriota</taxon>
        <taxon>Cyanophyceae</taxon>
        <taxon>Desertifilales</taxon>
        <taxon>Desertifilaceae</taxon>
        <taxon>Roseofilum</taxon>
        <taxon>Roseofilum halophilum</taxon>
    </lineage>
</organism>
<proteinExistence type="predicted"/>
<evidence type="ECO:0000313" key="1">
    <source>
        <dbReference type="EMBL" id="MDJ1178682.1"/>
    </source>
</evidence>
<protein>
    <recommendedName>
        <fullName evidence="3">DUF2281 domain-containing protein</fullName>
    </recommendedName>
</protein>
<dbReference type="Proteomes" id="UP001231370">
    <property type="component" value="Unassembled WGS sequence"/>
</dbReference>
<reference evidence="1 2" key="1">
    <citation type="submission" date="2023-01" db="EMBL/GenBank/DDBJ databases">
        <title>Novel diversity within Roseofilum (Cyanobacteria; Desertifilaceae) from marine benthic mats with descriptions of four novel species.</title>
        <authorList>
            <person name="Wang Y."/>
            <person name="Berthold D.E."/>
            <person name="Hu J."/>
            <person name="Lefler F.W."/>
            <person name="Laughinghouse H.D. IV."/>
        </authorList>
    </citation>
    <scope>NUCLEOTIDE SEQUENCE [LARGE SCALE GENOMIC DNA]</scope>
    <source>
        <strain evidence="1 2">BLCC-M91</strain>
    </source>
</reference>
<comment type="caution">
    <text evidence="1">The sequence shown here is derived from an EMBL/GenBank/DDBJ whole genome shotgun (WGS) entry which is preliminary data.</text>
</comment>
<accession>A0ABT7BHL4</accession>
<keyword evidence="2" id="KW-1185">Reference proteome</keyword>
<dbReference type="EMBL" id="JAQPOK010000062">
    <property type="protein sequence ID" value="MDJ1178682.1"/>
    <property type="molecule type" value="Genomic_DNA"/>
</dbReference>
<gene>
    <name evidence="1" type="ORF">PJF56_07395</name>
</gene>
<evidence type="ECO:0008006" key="3">
    <source>
        <dbReference type="Google" id="ProtNLM"/>
    </source>
</evidence>
<evidence type="ECO:0000313" key="2">
    <source>
        <dbReference type="Proteomes" id="UP001231370"/>
    </source>
</evidence>
<sequence>MSSNIEVVMQAIDRLSLQEREQVLSFLQDHYYSGDRVKGLENKNAQFWQGVSLSQLMENQQPKRFQDAQEWVATFWPEEDSMEDFLTFLKEQRKNASDS</sequence>